<proteinExistence type="predicted"/>
<accession>T0YJ29</accession>
<feature type="non-terminal residue" evidence="1">
    <location>
        <position position="104"/>
    </location>
</feature>
<sequence>MAVSSKFANQELVVSNSKTSLRIHREVVAGRLRRLAQRLYTSNMADPPEDIVRRHMLDILAAIYPGCVICDRSAATPTWVVEGSVFLCLPKEARDLALPGLTVR</sequence>
<protein>
    <submittedName>
        <fullName evidence="1">Fic family protein</fullName>
    </submittedName>
</protein>
<gene>
    <name evidence="1" type="ORF">B1B_17587</name>
</gene>
<name>T0YJ29_9ZZZZ</name>
<organism evidence="1">
    <name type="scientific">mine drainage metagenome</name>
    <dbReference type="NCBI Taxonomy" id="410659"/>
    <lineage>
        <taxon>unclassified sequences</taxon>
        <taxon>metagenomes</taxon>
        <taxon>ecological metagenomes</taxon>
    </lineage>
</organism>
<reference evidence="1" key="1">
    <citation type="submission" date="2013-08" db="EMBL/GenBank/DDBJ databases">
        <authorList>
            <person name="Mendez C."/>
            <person name="Richter M."/>
            <person name="Ferrer M."/>
            <person name="Sanchez J."/>
        </authorList>
    </citation>
    <scope>NUCLEOTIDE SEQUENCE</scope>
</reference>
<comment type="caution">
    <text evidence="1">The sequence shown here is derived from an EMBL/GenBank/DDBJ whole genome shotgun (WGS) entry which is preliminary data.</text>
</comment>
<dbReference type="AlphaFoldDB" id="T0YJ29"/>
<evidence type="ECO:0000313" key="1">
    <source>
        <dbReference type="EMBL" id="EQD33163.1"/>
    </source>
</evidence>
<dbReference type="EMBL" id="AUZY01011752">
    <property type="protein sequence ID" value="EQD33163.1"/>
    <property type="molecule type" value="Genomic_DNA"/>
</dbReference>
<reference evidence="1" key="2">
    <citation type="journal article" date="2014" name="ISME J.">
        <title>Microbial stratification in low pH oxic and suboxic macroscopic growths along an acid mine drainage.</title>
        <authorList>
            <person name="Mendez-Garcia C."/>
            <person name="Mesa V."/>
            <person name="Sprenger R.R."/>
            <person name="Richter M."/>
            <person name="Diez M.S."/>
            <person name="Solano J."/>
            <person name="Bargiela R."/>
            <person name="Golyshina O.V."/>
            <person name="Manteca A."/>
            <person name="Ramos J.L."/>
            <person name="Gallego J.R."/>
            <person name="Llorente I."/>
            <person name="Martins Dos Santos V.A."/>
            <person name="Jensen O.N."/>
            <person name="Pelaez A.I."/>
            <person name="Sanchez J."/>
            <person name="Ferrer M."/>
        </authorList>
    </citation>
    <scope>NUCLEOTIDE SEQUENCE</scope>
</reference>